<keyword evidence="1 4" id="KW-0349">Heme</keyword>
<dbReference type="GO" id="GO:0020037">
    <property type="term" value="F:heme binding"/>
    <property type="evidence" value="ECO:0007669"/>
    <property type="project" value="InterPro"/>
</dbReference>
<dbReference type="SUPFAM" id="SSF46626">
    <property type="entry name" value="Cytochrome c"/>
    <property type="match status" value="1"/>
</dbReference>
<sequence length="238" mass="25560">MYGTTNKQVAVCLLLLLTGLTACSDADTLGDEPPREVVINGAPTWENGIGELVQLKCGYCHAVPRPPIAPENIVTDLDLNTYDTRIVDGQVIRGADSIGRWIYDGILDQAVPYYDDTSQPRQMPLDYGTPLTEAEKGLLLTWSEAGAPRNAAGEPPPGDKSVGLGLYFQGCDGCHNIGDGLALDENTVFGPALRPAAVTQAKIKSMWLERINPSEPLSDDQAAALQAYILEDLLPNLP</sequence>
<dbReference type="AlphaFoldDB" id="A0A8J7U3K6"/>
<name>A0A8J7U3K6_9BACT</name>
<reference evidence="7" key="1">
    <citation type="submission" date="2021-03" db="EMBL/GenBank/DDBJ databases">
        <authorList>
            <person name="Wang G."/>
        </authorList>
    </citation>
    <scope>NUCLEOTIDE SEQUENCE</scope>
    <source>
        <strain evidence="7">KCTC 12899</strain>
    </source>
</reference>
<evidence type="ECO:0000313" key="7">
    <source>
        <dbReference type="EMBL" id="MBO1320523.1"/>
    </source>
</evidence>
<feature type="chain" id="PRO_5035264929" evidence="5">
    <location>
        <begin position="25"/>
        <end position="238"/>
    </location>
</feature>
<proteinExistence type="predicted"/>
<keyword evidence="3 4" id="KW-0408">Iron</keyword>
<protein>
    <submittedName>
        <fullName evidence="7">Cytochrome c</fullName>
    </submittedName>
</protein>
<dbReference type="GO" id="GO:0046872">
    <property type="term" value="F:metal ion binding"/>
    <property type="evidence" value="ECO:0007669"/>
    <property type="project" value="UniProtKB-KW"/>
</dbReference>
<keyword evidence="8" id="KW-1185">Reference proteome</keyword>
<evidence type="ECO:0000256" key="2">
    <source>
        <dbReference type="ARBA" id="ARBA00022723"/>
    </source>
</evidence>
<gene>
    <name evidence="7" type="ORF">J3U88_18750</name>
</gene>
<evidence type="ECO:0000256" key="3">
    <source>
        <dbReference type="ARBA" id="ARBA00023004"/>
    </source>
</evidence>
<feature type="domain" description="Cytochrome c" evidence="6">
    <location>
        <begin position="158"/>
        <end position="238"/>
    </location>
</feature>
<dbReference type="GO" id="GO:0009055">
    <property type="term" value="F:electron transfer activity"/>
    <property type="evidence" value="ECO:0007669"/>
    <property type="project" value="InterPro"/>
</dbReference>
<evidence type="ECO:0000259" key="6">
    <source>
        <dbReference type="PROSITE" id="PS51007"/>
    </source>
</evidence>
<dbReference type="InterPro" id="IPR036909">
    <property type="entry name" value="Cyt_c-like_dom_sf"/>
</dbReference>
<dbReference type="Proteomes" id="UP000664417">
    <property type="component" value="Unassembled WGS sequence"/>
</dbReference>
<evidence type="ECO:0000256" key="1">
    <source>
        <dbReference type="ARBA" id="ARBA00022617"/>
    </source>
</evidence>
<evidence type="ECO:0000256" key="5">
    <source>
        <dbReference type="SAM" id="SignalP"/>
    </source>
</evidence>
<feature type="signal peptide" evidence="5">
    <location>
        <begin position="1"/>
        <end position="24"/>
    </location>
</feature>
<dbReference type="InterPro" id="IPR009056">
    <property type="entry name" value="Cyt_c-like_dom"/>
</dbReference>
<dbReference type="EMBL" id="JAFREP010000017">
    <property type="protein sequence ID" value="MBO1320523.1"/>
    <property type="molecule type" value="Genomic_DNA"/>
</dbReference>
<keyword evidence="2 4" id="KW-0479">Metal-binding</keyword>
<dbReference type="PROSITE" id="PS51007">
    <property type="entry name" value="CYTC"/>
    <property type="match status" value="1"/>
</dbReference>
<dbReference type="PROSITE" id="PS51257">
    <property type="entry name" value="PROKAR_LIPOPROTEIN"/>
    <property type="match status" value="1"/>
</dbReference>
<organism evidence="7 8">
    <name type="scientific">Acanthopleuribacter pedis</name>
    <dbReference type="NCBI Taxonomy" id="442870"/>
    <lineage>
        <taxon>Bacteria</taxon>
        <taxon>Pseudomonadati</taxon>
        <taxon>Acidobacteriota</taxon>
        <taxon>Holophagae</taxon>
        <taxon>Acanthopleuribacterales</taxon>
        <taxon>Acanthopleuribacteraceae</taxon>
        <taxon>Acanthopleuribacter</taxon>
    </lineage>
</organism>
<dbReference type="RefSeq" id="WP_207860477.1">
    <property type="nucleotide sequence ID" value="NZ_JAFREP010000017.1"/>
</dbReference>
<evidence type="ECO:0000256" key="4">
    <source>
        <dbReference type="PROSITE-ProRule" id="PRU00433"/>
    </source>
</evidence>
<comment type="caution">
    <text evidence="7">The sequence shown here is derived from an EMBL/GenBank/DDBJ whole genome shotgun (WGS) entry which is preliminary data.</text>
</comment>
<keyword evidence="5" id="KW-0732">Signal</keyword>
<accession>A0A8J7U3K6</accession>
<evidence type="ECO:0000313" key="8">
    <source>
        <dbReference type="Proteomes" id="UP000664417"/>
    </source>
</evidence>